<proteinExistence type="predicted"/>
<dbReference type="RefSeq" id="WP_281832390.1">
    <property type="nucleotide sequence ID" value="NZ_BSDY01000001.1"/>
</dbReference>
<evidence type="ECO:0000313" key="2">
    <source>
        <dbReference type="Proteomes" id="UP001144471"/>
    </source>
</evidence>
<sequence length="89" mass="10588">MNERIKRVVEIAKSYNISPMETNSTDVENTIRMEHRMEIEELYRGVERGEVREDIIYIMDLLKKIERSHGGESRGKDFLLDTLLYLEKI</sequence>
<evidence type="ECO:0000313" key="1">
    <source>
        <dbReference type="EMBL" id="GLI54614.1"/>
    </source>
</evidence>
<dbReference type="AlphaFoldDB" id="A0A9W6GIP7"/>
<dbReference type="EMBL" id="BSDY01000001">
    <property type="protein sequence ID" value="GLI54614.1"/>
    <property type="molecule type" value="Genomic_DNA"/>
</dbReference>
<comment type="caution">
    <text evidence="1">The sequence shown here is derived from an EMBL/GenBank/DDBJ whole genome shotgun (WGS) entry which is preliminary data.</text>
</comment>
<reference evidence="1" key="1">
    <citation type="submission" date="2022-12" db="EMBL/GenBank/DDBJ databases">
        <title>Reference genome sequencing for broad-spectrum identification of bacterial and archaeal isolates by mass spectrometry.</title>
        <authorList>
            <person name="Sekiguchi Y."/>
            <person name="Tourlousse D.M."/>
        </authorList>
    </citation>
    <scope>NUCLEOTIDE SEQUENCE</scope>
    <source>
        <strain evidence="1">10succ1</strain>
    </source>
</reference>
<gene>
    <name evidence="1" type="ORF">PM10SUCC1_01290</name>
</gene>
<organism evidence="1 2">
    <name type="scientific">Propionigenium maris DSM 9537</name>
    <dbReference type="NCBI Taxonomy" id="1123000"/>
    <lineage>
        <taxon>Bacteria</taxon>
        <taxon>Fusobacteriati</taxon>
        <taxon>Fusobacteriota</taxon>
        <taxon>Fusobacteriia</taxon>
        <taxon>Fusobacteriales</taxon>
        <taxon>Fusobacteriaceae</taxon>
        <taxon>Propionigenium</taxon>
    </lineage>
</organism>
<keyword evidence="2" id="KW-1185">Reference proteome</keyword>
<accession>A0A9W6GIP7</accession>
<protein>
    <submittedName>
        <fullName evidence="1">Uncharacterized protein</fullName>
    </submittedName>
</protein>
<dbReference type="Proteomes" id="UP001144471">
    <property type="component" value="Unassembled WGS sequence"/>
</dbReference>
<name>A0A9W6GIP7_9FUSO</name>